<gene>
    <name evidence="3" type="ORF">GCM10022215_10120</name>
</gene>
<accession>A0ABP7XF69</accession>
<protein>
    <recommendedName>
        <fullName evidence="2">BD-FAE-like domain-containing protein</fullName>
    </recommendedName>
</protein>
<dbReference type="InterPro" id="IPR049492">
    <property type="entry name" value="BD-FAE-like_dom"/>
</dbReference>
<dbReference type="Gene3D" id="3.40.50.1820">
    <property type="entry name" value="alpha/beta hydrolase"/>
    <property type="match status" value="1"/>
</dbReference>
<keyword evidence="4" id="KW-1185">Reference proteome</keyword>
<dbReference type="InterPro" id="IPR050300">
    <property type="entry name" value="GDXG_lipolytic_enzyme"/>
</dbReference>
<dbReference type="InterPro" id="IPR029058">
    <property type="entry name" value="AB_hydrolase_fold"/>
</dbReference>
<keyword evidence="1" id="KW-0378">Hydrolase</keyword>
<dbReference type="Proteomes" id="UP001501495">
    <property type="component" value="Unassembled WGS sequence"/>
</dbReference>
<sequence>MESDALVVSEHAYGPLAAHRLDLHMPDACSDVGPDGGPDGGPETPRPVVVYVHGGGWMTGDKSWLGEQPGLRRLADLLLGRGWAIAAINYRLSGEAPFPAGADDVAAAIAWLSEAAPGLGLDPARIVLLGDSAGAHLSLLTAMRDPHARANVRGVVSYYGVPDLAVAVRERKRRVAEGSEIRGFYLEHMAHPPTPEGRFLGVEPDAPEAAEVAEAASAVAAAGEGAPPVLLLAGRYDAVAGTEGAEQLAARLRAAGVDGRCVLVEAGHGDDLYFTDPALTRELLDFLAAHAPSA</sequence>
<reference evidence="4" key="1">
    <citation type="journal article" date="2019" name="Int. J. Syst. Evol. Microbiol.">
        <title>The Global Catalogue of Microorganisms (GCM) 10K type strain sequencing project: providing services to taxonomists for standard genome sequencing and annotation.</title>
        <authorList>
            <consortium name="The Broad Institute Genomics Platform"/>
            <consortium name="The Broad Institute Genome Sequencing Center for Infectious Disease"/>
            <person name="Wu L."/>
            <person name="Ma J."/>
        </authorList>
    </citation>
    <scope>NUCLEOTIDE SEQUENCE [LARGE SCALE GENOMIC DNA]</scope>
    <source>
        <strain evidence="4">JCM 16703</strain>
    </source>
</reference>
<comment type="caution">
    <text evidence="3">The sequence shown here is derived from an EMBL/GenBank/DDBJ whole genome shotgun (WGS) entry which is preliminary data.</text>
</comment>
<dbReference type="Pfam" id="PF20434">
    <property type="entry name" value="BD-FAE"/>
    <property type="match status" value="1"/>
</dbReference>
<dbReference type="PANTHER" id="PTHR48081:SF13">
    <property type="entry name" value="ALPHA_BETA HYDROLASE"/>
    <property type="match status" value="1"/>
</dbReference>
<evidence type="ECO:0000259" key="2">
    <source>
        <dbReference type="Pfam" id="PF20434"/>
    </source>
</evidence>
<organism evidence="3 4">
    <name type="scientific">Nocardioides fonticola</name>
    <dbReference type="NCBI Taxonomy" id="450363"/>
    <lineage>
        <taxon>Bacteria</taxon>
        <taxon>Bacillati</taxon>
        <taxon>Actinomycetota</taxon>
        <taxon>Actinomycetes</taxon>
        <taxon>Propionibacteriales</taxon>
        <taxon>Nocardioidaceae</taxon>
        <taxon>Nocardioides</taxon>
    </lineage>
</organism>
<dbReference type="SUPFAM" id="SSF53474">
    <property type="entry name" value="alpha/beta-Hydrolases"/>
    <property type="match status" value="1"/>
</dbReference>
<evidence type="ECO:0000313" key="3">
    <source>
        <dbReference type="EMBL" id="GAA4113148.1"/>
    </source>
</evidence>
<dbReference type="EMBL" id="BAAAZH010000008">
    <property type="protein sequence ID" value="GAA4113148.1"/>
    <property type="molecule type" value="Genomic_DNA"/>
</dbReference>
<name>A0ABP7XF69_9ACTN</name>
<evidence type="ECO:0000313" key="4">
    <source>
        <dbReference type="Proteomes" id="UP001501495"/>
    </source>
</evidence>
<evidence type="ECO:0000256" key="1">
    <source>
        <dbReference type="ARBA" id="ARBA00022801"/>
    </source>
</evidence>
<dbReference type="PANTHER" id="PTHR48081">
    <property type="entry name" value="AB HYDROLASE SUPERFAMILY PROTEIN C4A8.06C"/>
    <property type="match status" value="1"/>
</dbReference>
<feature type="domain" description="BD-FAE-like" evidence="2">
    <location>
        <begin position="43"/>
        <end position="252"/>
    </location>
</feature>
<proteinExistence type="predicted"/>
<dbReference type="RefSeq" id="WP_344732158.1">
    <property type="nucleotide sequence ID" value="NZ_BAAAZH010000008.1"/>
</dbReference>